<dbReference type="EMBL" id="MK071981">
    <property type="protein sequence ID" value="AYV75926.1"/>
    <property type="molecule type" value="Genomic_DNA"/>
</dbReference>
<dbReference type="GO" id="GO:0016746">
    <property type="term" value="F:acyltransferase activity"/>
    <property type="evidence" value="ECO:0007669"/>
    <property type="project" value="InterPro"/>
</dbReference>
<evidence type="ECO:0000259" key="2">
    <source>
        <dbReference type="Pfam" id="PF01553"/>
    </source>
</evidence>
<feature type="transmembrane region" description="Helical" evidence="1">
    <location>
        <begin position="12"/>
        <end position="32"/>
    </location>
</feature>
<organism evidence="3">
    <name type="scientific">Terrestrivirus sp</name>
    <dbReference type="NCBI Taxonomy" id="2487775"/>
    <lineage>
        <taxon>Viruses</taxon>
        <taxon>Varidnaviria</taxon>
        <taxon>Bamfordvirae</taxon>
        <taxon>Nucleocytoviricota</taxon>
        <taxon>Megaviricetes</taxon>
        <taxon>Imitervirales</taxon>
        <taxon>Mimiviridae</taxon>
        <taxon>Klosneuvirinae</taxon>
    </lineage>
</organism>
<accession>A0A3G4ZM53</accession>
<dbReference type="PANTHER" id="PTHR10983">
    <property type="entry name" value="1-ACYLGLYCEROL-3-PHOSPHATE ACYLTRANSFERASE-RELATED"/>
    <property type="match status" value="1"/>
</dbReference>
<keyword evidence="1" id="KW-0812">Transmembrane</keyword>
<gene>
    <name evidence="3" type="ORF">Terrestrivirus3_195</name>
</gene>
<dbReference type="CDD" id="cd07990">
    <property type="entry name" value="LPLAT_LCLAT1-like"/>
    <property type="match status" value="1"/>
</dbReference>
<dbReference type="Pfam" id="PF01553">
    <property type="entry name" value="Acyltransferase"/>
    <property type="match status" value="1"/>
</dbReference>
<reference evidence="3" key="1">
    <citation type="submission" date="2018-10" db="EMBL/GenBank/DDBJ databases">
        <title>Hidden diversity of soil giant viruses.</title>
        <authorList>
            <person name="Schulz F."/>
            <person name="Alteio L."/>
            <person name="Goudeau D."/>
            <person name="Ryan E.M."/>
            <person name="Malmstrom R.R."/>
            <person name="Blanchard J."/>
            <person name="Woyke T."/>
        </authorList>
    </citation>
    <scope>NUCLEOTIDE SEQUENCE</scope>
    <source>
        <strain evidence="3">TEV1</strain>
    </source>
</reference>
<dbReference type="PANTHER" id="PTHR10983:SF16">
    <property type="entry name" value="LYSOCARDIOLIPIN ACYLTRANSFERASE 1"/>
    <property type="match status" value="1"/>
</dbReference>
<dbReference type="InterPro" id="IPR002123">
    <property type="entry name" value="Plipid/glycerol_acylTrfase"/>
</dbReference>
<feature type="domain" description="Phospholipid/glycerol acyltransferase" evidence="2">
    <location>
        <begin position="92"/>
        <end position="202"/>
    </location>
</feature>
<dbReference type="SUPFAM" id="SSF69593">
    <property type="entry name" value="Glycerol-3-phosphate (1)-acyltransferase"/>
    <property type="match status" value="1"/>
</dbReference>
<protein>
    <recommendedName>
        <fullName evidence="2">Phospholipid/glycerol acyltransferase domain-containing protein</fullName>
    </recommendedName>
</protein>
<evidence type="ECO:0000313" key="3">
    <source>
        <dbReference type="EMBL" id="AYV75926.1"/>
    </source>
</evidence>
<keyword evidence="1" id="KW-0472">Membrane</keyword>
<sequence>MKTVKPDFNAAIEINDISWITKIFGIIGIFIVPSLQRMNYFFNMKLFDNYNWFLWWHELLSPWVFATIACYGKYFYKPCVVFKNISEKEFEDDIKKNSSIIFANHISYADTIIGLQFAMHYGIVTRFVAFFMKQLKWWLFIGPSLWGQLPMSRDKSGRDIKLIQKRIKMFKDSNKSHLFMIFPEGVLRKTQSGYKRTMEKSNEYNLGLQYMHYPKTTGFLTLVDNMGDSLKNVYKMTLFYDAYRKQYGNKVYIIIEKVSTIKDLPQNPSSEFVRSHELEINDSNKKHYATEEFLLKHFLEMDQELQEYYSNVPEEHRPTIQNYHKWFEAGENLRNR</sequence>
<feature type="transmembrane region" description="Helical" evidence="1">
    <location>
        <begin position="52"/>
        <end position="76"/>
    </location>
</feature>
<keyword evidence="1" id="KW-1133">Transmembrane helix</keyword>
<evidence type="ECO:0000256" key="1">
    <source>
        <dbReference type="SAM" id="Phobius"/>
    </source>
</evidence>
<proteinExistence type="predicted"/>
<name>A0A3G4ZM53_9VIRU</name>